<dbReference type="EMBL" id="LAZR01019686">
    <property type="protein sequence ID" value="KKL91615.1"/>
    <property type="molecule type" value="Genomic_DNA"/>
</dbReference>
<protein>
    <submittedName>
        <fullName evidence="1">Uncharacterized protein</fullName>
    </submittedName>
</protein>
<name>A0A0F9ICR3_9ZZZZ</name>
<gene>
    <name evidence="1" type="ORF">LCGC14_1892980</name>
</gene>
<reference evidence="1" key="1">
    <citation type="journal article" date="2015" name="Nature">
        <title>Complex archaea that bridge the gap between prokaryotes and eukaryotes.</title>
        <authorList>
            <person name="Spang A."/>
            <person name="Saw J.H."/>
            <person name="Jorgensen S.L."/>
            <person name="Zaremba-Niedzwiedzka K."/>
            <person name="Martijn J."/>
            <person name="Lind A.E."/>
            <person name="van Eijk R."/>
            <person name="Schleper C."/>
            <person name="Guy L."/>
            <person name="Ettema T.J."/>
        </authorList>
    </citation>
    <scope>NUCLEOTIDE SEQUENCE</scope>
</reference>
<organism evidence="1">
    <name type="scientific">marine sediment metagenome</name>
    <dbReference type="NCBI Taxonomy" id="412755"/>
    <lineage>
        <taxon>unclassified sequences</taxon>
        <taxon>metagenomes</taxon>
        <taxon>ecological metagenomes</taxon>
    </lineage>
</organism>
<evidence type="ECO:0000313" key="1">
    <source>
        <dbReference type="EMBL" id="KKL91615.1"/>
    </source>
</evidence>
<proteinExistence type="predicted"/>
<dbReference type="AlphaFoldDB" id="A0A0F9ICR3"/>
<sequence>MVHIHDIAKPDDSILIVPAPAGYILMKAPTSKDHDPEMFAALTSAGDVVMFLIDLYGLDILNSAEEKQRLEDLALDMLDIGRATIETSKELGKKRALESKAKEPS</sequence>
<accession>A0A0F9ICR3</accession>
<comment type="caution">
    <text evidence="1">The sequence shown here is derived from an EMBL/GenBank/DDBJ whole genome shotgun (WGS) entry which is preliminary data.</text>
</comment>
<feature type="non-terminal residue" evidence="1">
    <location>
        <position position="105"/>
    </location>
</feature>